<dbReference type="Pfam" id="PF00041">
    <property type="entry name" value="fn3"/>
    <property type="match status" value="1"/>
</dbReference>
<feature type="domain" description="Fibronectin type-III" evidence="2">
    <location>
        <begin position="410"/>
        <end position="495"/>
    </location>
</feature>
<evidence type="ECO:0000313" key="4">
    <source>
        <dbReference type="Proteomes" id="UP001519460"/>
    </source>
</evidence>
<evidence type="ECO:0000313" key="3">
    <source>
        <dbReference type="EMBL" id="KAK7489771.1"/>
    </source>
</evidence>
<sequence length="666" mass="72491">MAGCNWQSEAYFSNLMCTDKRAHSALELLVDDLHADKEKTITTFMCHSGSEDFLWGLVRLLGSDNPRVAGNSAYIIGTLAESELGCFRIMSLAESAEGRQWMLSEPCMQDMLEHITALLYNENLWTASNAALVLARLCISEDGCNAILSHPQAQHILSRLVQALGVDEAGRGMNAAFAIGRLCDMDTGRQRLLALQDSEKMISALAKMLSCEDAGASKNACFALSCLATNLEGHSRLLQNVHSDDVLKTLAQLLSAQDSETGWFAAMTLRTLASQPKGCLRLRENHHVVCALKVVEVQPDMNPDLKDEVVITLEILKRLERPGPPTAEVKGADCVSVRWDALTTKSGFTIKYQLYEGTRCVYDGPGCSFELENLQASKTYTFKIRAYTDGDVTSFSDPVTVTTEEDLPGPPSNVQVLGCTISQLKIGWEPPEHCNGAIKGYYVYQGRNMVEHTSDLSAIITGLAANTSYEIQVCAATSKGKGERATITGTTAELGAHAPSKPHVQVMGRNEMHVTWDPPEVPLGRITRYDLSMNGKNIYSGTDLVTALTNEGKFESKPTKKRTSKDEYDANRPPLYQPPPPKKETEEEGKAASTKKRKSVSEGQRHARTPVGSGKGHRASTDGERPKSASSSSGSHQHHVSPTGDQDEGTEDGKTSPPQQPTLGTQ</sequence>
<dbReference type="SMART" id="SM00060">
    <property type="entry name" value="FN3"/>
    <property type="match status" value="2"/>
</dbReference>
<dbReference type="PROSITE" id="PS50853">
    <property type="entry name" value="FN3"/>
    <property type="match status" value="2"/>
</dbReference>
<dbReference type="PANTHER" id="PTHR46957">
    <property type="entry name" value="CYTOKINE RECEPTOR"/>
    <property type="match status" value="1"/>
</dbReference>
<dbReference type="InterPro" id="IPR050713">
    <property type="entry name" value="RTP_Phos/Ushers"/>
</dbReference>
<dbReference type="AlphaFoldDB" id="A0ABD0KRZ9"/>
<dbReference type="InterPro" id="IPR013783">
    <property type="entry name" value="Ig-like_fold"/>
</dbReference>
<evidence type="ECO:0000256" key="1">
    <source>
        <dbReference type="SAM" id="MobiDB-lite"/>
    </source>
</evidence>
<dbReference type="Gene3D" id="2.60.40.10">
    <property type="entry name" value="Immunoglobulins"/>
    <property type="match status" value="3"/>
</dbReference>
<name>A0ABD0KRZ9_9CAEN</name>
<dbReference type="Proteomes" id="UP001519460">
    <property type="component" value="Unassembled WGS sequence"/>
</dbReference>
<feature type="non-terminal residue" evidence="3">
    <location>
        <position position="666"/>
    </location>
</feature>
<dbReference type="EMBL" id="JACVVK020000134">
    <property type="protein sequence ID" value="KAK7489771.1"/>
    <property type="molecule type" value="Genomic_DNA"/>
</dbReference>
<feature type="compositionally biased region" description="Basic and acidic residues" evidence="1">
    <location>
        <begin position="552"/>
        <end position="570"/>
    </location>
</feature>
<dbReference type="InterPro" id="IPR036116">
    <property type="entry name" value="FN3_sf"/>
</dbReference>
<feature type="compositionally biased region" description="Basic and acidic residues" evidence="1">
    <location>
        <begin position="581"/>
        <end position="590"/>
    </location>
</feature>
<dbReference type="SUPFAM" id="SSF49265">
    <property type="entry name" value="Fibronectin type III"/>
    <property type="match status" value="2"/>
</dbReference>
<dbReference type="GO" id="GO:0016020">
    <property type="term" value="C:membrane"/>
    <property type="evidence" value="ECO:0007669"/>
    <property type="project" value="UniProtKB-SubCell"/>
</dbReference>
<feature type="domain" description="Fibronectin type-III" evidence="2">
    <location>
        <begin position="321"/>
        <end position="406"/>
    </location>
</feature>
<feature type="region of interest" description="Disordered" evidence="1">
    <location>
        <begin position="552"/>
        <end position="666"/>
    </location>
</feature>
<proteinExistence type="predicted"/>
<protein>
    <recommendedName>
        <fullName evidence="2">Fibronectin type-III domain-containing protein</fullName>
    </recommendedName>
</protein>
<dbReference type="PANTHER" id="PTHR46957:SF3">
    <property type="entry name" value="CYTOKINE RECEPTOR"/>
    <property type="match status" value="1"/>
</dbReference>
<dbReference type="Gene3D" id="1.25.10.10">
    <property type="entry name" value="Leucine-rich Repeat Variant"/>
    <property type="match status" value="1"/>
</dbReference>
<dbReference type="CDD" id="cd00063">
    <property type="entry name" value="FN3"/>
    <property type="match status" value="3"/>
</dbReference>
<comment type="caution">
    <text evidence="3">The sequence shown here is derived from an EMBL/GenBank/DDBJ whole genome shotgun (WGS) entry which is preliminary data.</text>
</comment>
<dbReference type="InterPro" id="IPR011989">
    <property type="entry name" value="ARM-like"/>
</dbReference>
<organism evidence="3 4">
    <name type="scientific">Batillaria attramentaria</name>
    <dbReference type="NCBI Taxonomy" id="370345"/>
    <lineage>
        <taxon>Eukaryota</taxon>
        <taxon>Metazoa</taxon>
        <taxon>Spiralia</taxon>
        <taxon>Lophotrochozoa</taxon>
        <taxon>Mollusca</taxon>
        <taxon>Gastropoda</taxon>
        <taxon>Caenogastropoda</taxon>
        <taxon>Sorbeoconcha</taxon>
        <taxon>Cerithioidea</taxon>
        <taxon>Batillariidae</taxon>
        <taxon>Batillaria</taxon>
    </lineage>
</organism>
<accession>A0ABD0KRZ9</accession>
<gene>
    <name evidence="3" type="ORF">BaRGS_00018953</name>
</gene>
<dbReference type="InterPro" id="IPR003961">
    <property type="entry name" value="FN3_dom"/>
</dbReference>
<reference evidence="3 4" key="1">
    <citation type="journal article" date="2023" name="Sci. Data">
        <title>Genome assembly of the Korean intertidal mud-creeper Batillaria attramentaria.</title>
        <authorList>
            <person name="Patra A.K."/>
            <person name="Ho P.T."/>
            <person name="Jun S."/>
            <person name="Lee S.J."/>
            <person name="Kim Y."/>
            <person name="Won Y.J."/>
        </authorList>
    </citation>
    <scope>NUCLEOTIDE SEQUENCE [LARGE SCALE GENOMIC DNA]</scope>
    <source>
        <strain evidence="3">Wonlab-2016</strain>
    </source>
</reference>
<keyword evidence="4" id="KW-1185">Reference proteome</keyword>
<dbReference type="InterPro" id="IPR016024">
    <property type="entry name" value="ARM-type_fold"/>
</dbReference>
<evidence type="ECO:0000259" key="2">
    <source>
        <dbReference type="PROSITE" id="PS50853"/>
    </source>
</evidence>
<dbReference type="SUPFAM" id="SSF48371">
    <property type="entry name" value="ARM repeat"/>
    <property type="match status" value="1"/>
</dbReference>